<evidence type="ECO:0000256" key="2">
    <source>
        <dbReference type="ARBA" id="ARBA00009948"/>
    </source>
</evidence>
<dbReference type="GO" id="GO:0009423">
    <property type="term" value="P:chorismate biosynthetic process"/>
    <property type="evidence" value="ECO:0007669"/>
    <property type="project" value="UniProtKB-UniRule"/>
</dbReference>
<evidence type="ECO:0000313" key="10">
    <source>
        <dbReference type="Proteomes" id="UP000199041"/>
    </source>
</evidence>
<dbReference type="PANTHER" id="PTHR21090:SF5">
    <property type="entry name" value="PENTAFUNCTIONAL AROM POLYPEPTIDE"/>
    <property type="match status" value="1"/>
</dbReference>
<protein>
    <recommendedName>
        <fullName evidence="7">3-phosphoshikimate 1-carboxyvinyltransferase</fullName>
        <ecNumber evidence="7">2.5.1.19</ecNumber>
    </recommendedName>
    <alternativeName>
        <fullName evidence="7">5-enolpyruvylshikimate-3-phosphate synthase</fullName>
        <shortName evidence="7">EPSP synthase</shortName>
        <shortName evidence="7">EPSPS</shortName>
    </alternativeName>
</protein>
<comment type="subunit">
    <text evidence="7">Monomer.</text>
</comment>
<dbReference type="InterPro" id="IPR036968">
    <property type="entry name" value="Enolpyruvate_Tfrase_sf"/>
</dbReference>
<evidence type="ECO:0000256" key="4">
    <source>
        <dbReference type="ARBA" id="ARBA00022679"/>
    </source>
</evidence>
<feature type="binding site" evidence="7">
    <location>
        <position position="321"/>
    </location>
    <ligand>
        <name>3-phosphoshikimate</name>
        <dbReference type="ChEBI" id="CHEBI:145989"/>
    </ligand>
</feature>
<dbReference type="OrthoDB" id="9809920at2"/>
<evidence type="ECO:0000256" key="6">
    <source>
        <dbReference type="ARBA" id="ARBA00044633"/>
    </source>
</evidence>
<name>A0A1H3W9U9_9BACT</name>
<comment type="function">
    <text evidence="7">Catalyzes the transfer of the enolpyruvyl moiety of phosphoenolpyruvate (PEP) to the 5-hydroxyl of shikimate-3-phosphate (S3P) to produce enolpyruvyl shikimate-3-phosphate and inorganic phosphate.</text>
</comment>
<comment type="similarity">
    <text evidence="2 7">Belongs to the EPSP synthase family.</text>
</comment>
<feature type="binding site" evidence="7">
    <location>
        <position position="421"/>
    </location>
    <ligand>
        <name>phosphoenolpyruvate</name>
        <dbReference type="ChEBI" id="CHEBI:58702"/>
    </ligand>
</feature>
<evidence type="ECO:0000256" key="5">
    <source>
        <dbReference type="ARBA" id="ARBA00023141"/>
    </source>
</evidence>
<feature type="binding site" evidence="7">
    <location>
        <position position="130"/>
    </location>
    <ligand>
        <name>phosphoenolpyruvate</name>
        <dbReference type="ChEBI" id="CHEBI:58702"/>
    </ligand>
</feature>
<feature type="active site" description="Proton acceptor" evidence="7">
    <location>
        <position position="321"/>
    </location>
</feature>
<dbReference type="STRING" id="551991.SAMN05192529_102209"/>
<dbReference type="RefSeq" id="WP_091393312.1">
    <property type="nucleotide sequence ID" value="NZ_FNQY01000002.1"/>
</dbReference>
<sequence length="439" mass="46402">MTFENIEISYSVRVHPGNVSGQITAPASKSSMQRAAAAALVSGGKSIIENPGISNDDQASVGVIEALGATVRATATGALEVDATVLTTDADQEIKVHFGESGLGIRMFTSIAALRSGLTRIEGQGSLTSRPMDFFDQTLPQLGVSIKSNQGKLPLEIKGPLVPQNITIDGSLSSQFLTGLLLAYSAADARDVTITVSNLKSRPYVDLTLKVMADFGLKLPQNNNYESFYFGKQEKPTNQATTTYQVEGDWSGGAFLLVAGAIKGPITVKGLDPVSTQADKAILQALQQSGCQLSVEQNQIQIGPATGPLKAFQFDATDCPDLFPPLVALAAYCEGKSVIQGVTRLAHKESNRALTLQEEFAKLGVQVLLQDDLMIIEGGGIINGNTATHSRHDHRIAMAAAVAALGADGPVEIQEAAAVKKSYPNFYQHLANLGVTLSY</sequence>
<dbReference type="SUPFAM" id="SSF55205">
    <property type="entry name" value="EPT/RTPC-like"/>
    <property type="match status" value="1"/>
</dbReference>
<feature type="binding site" evidence="7">
    <location>
        <position position="201"/>
    </location>
    <ligand>
        <name>3-phosphoshikimate</name>
        <dbReference type="ChEBI" id="CHEBI:145989"/>
    </ligand>
</feature>
<dbReference type="UniPathway" id="UPA00053">
    <property type="reaction ID" value="UER00089"/>
</dbReference>
<dbReference type="NCBIfam" id="TIGR01356">
    <property type="entry name" value="aroA"/>
    <property type="match status" value="1"/>
</dbReference>
<dbReference type="GO" id="GO:0005737">
    <property type="term" value="C:cytoplasm"/>
    <property type="evidence" value="ECO:0007669"/>
    <property type="project" value="UniProtKB-SubCell"/>
</dbReference>
<feature type="domain" description="Enolpyruvate transferase" evidence="8">
    <location>
        <begin position="16"/>
        <end position="430"/>
    </location>
</feature>
<dbReference type="AlphaFoldDB" id="A0A1H3W9U9"/>
<feature type="binding site" evidence="7">
    <location>
        <position position="348"/>
    </location>
    <ligand>
        <name>3-phosphoshikimate</name>
        <dbReference type="ChEBI" id="CHEBI:145989"/>
    </ligand>
</feature>
<keyword evidence="4 7" id="KW-0808">Transferase</keyword>
<keyword evidence="10" id="KW-1185">Reference proteome</keyword>
<evidence type="ECO:0000256" key="7">
    <source>
        <dbReference type="HAMAP-Rule" id="MF_00210"/>
    </source>
</evidence>
<feature type="binding site" evidence="7">
    <location>
        <position position="34"/>
    </location>
    <ligand>
        <name>3-phosphoshikimate</name>
        <dbReference type="ChEBI" id="CHEBI:145989"/>
    </ligand>
</feature>
<gene>
    <name evidence="7" type="primary">aroA</name>
    <name evidence="9" type="ORF">SAMN05192529_102209</name>
</gene>
<feature type="binding site" evidence="7">
    <location>
        <position position="175"/>
    </location>
    <ligand>
        <name>3-phosphoshikimate</name>
        <dbReference type="ChEBI" id="CHEBI:145989"/>
    </ligand>
</feature>
<comment type="caution">
    <text evidence="7">Lacks conserved residue(s) required for the propagation of feature annotation.</text>
</comment>
<dbReference type="PANTHER" id="PTHR21090">
    <property type="entry name" value="AROM/DEHYDROQUINATE SYNTHASE"/>
    <property type="match status" value="1"/>
</dbReference>
<keyword evidence="3 7" id="KW-0028">Amino-acid biosynthesis</keyword>
<evidence type="ECO:0000313" key="9">
    <source>
        <dbReference type="EMBL" id="SDZ83194.1"/>
    </source>
</evidence>
<feature type="binding site" evidence="7">
    <location>
        <position position="395"/>
    </location>
    <ligand>
        <name>phosphoenolpyruvate</name>
        <dbReference type="ChEBI" id="CHEBI:58702"/>
    </ligand>
</feature>
<evidence type="ECO:0000256" key="3">
    <source>
        <dbReference type="ARBA" id="ARBA00022605"/>
    </source>
</evidence>
<dbReference type="GO" id="GO:0003866">
    <property type="term" value="F:3-phosphoshikimate 1-carboxyvinyltransferase activity"/>
    <property type="evidence" value="ECO:0007669"/>
    <property type="project" value="UniProtKB-UniRule"/>
</dbReference>
<dbReference type="InterPro" id="IPR013792">
    <property type="entry name" value="RNA3'P_cycl/enolpyr_Trfase_a/b"/>
</dbReference>
<feature type="binding site" evidence="7">
    <location>
        <position position="30"/>
    </location>
    <ligand>
        <name>3-phosphoshikimate</name>
        <dbReference type="ChEBI" id="CHEBI:145989"/>
    </ligand>
</feature>
<dbReference type="Pfam" id="PF00275">
    <property type="entry name" value="EPSP_synthase"/>
    <property type="match status" value="1"/>
</dbReference>
<dbReference type="CDD" id="cd01556">
    <property type="entry name" value="EPSP_synthase"/>
    <property type="match status" value="1"/>
</dbReference>
<feature type="binding site" evidence="7">
    <location>
        <position position="175"/>
    </location>
    <ligand>
        <name>phosphoenolpyruvate</name>
        <dbReference type="ChEBI" id="CHEBI:58702"/>
    </ligand>
</feature>
<organism evidence="9 10">
    <name type="scientific">Arachidicoccus rhizosphaerae</name>
    <dbReference type="NCBI Taxonomy" id="551991"/>
    <lineage>
        <taxon>Bacteria</taxon>
        <taxon>Pseudomonadati</taxon>
        <taxon>Bacteroidota</taxon>
        <taxon>Chitinophagia</taxon>
        <taxon>Chitinophagales</taxon>
        <taxon>Chitinophagaceae</taxon>
        <taxon>Arachidicoccus</taxon>
    </lineage>
</organism>
<evidence type="ECO:0000259" key="8">
    <source>
        <dbReference type="Pfam" id="PF00275"/>
    </source>
</evidence>
<feature type="binding site" evidence="7">
    <location>
        <position position="29"/>
    </location>
    <ligand>
        <name>phosphoenolpyruvate</name>
        <dbReference type="ChEBI" id="CHEBI:58702"/>
    </ligand>
</feature>
<comment type="pathway">
    <text evidence="1 7">Metabolic intermediate biosynthesis; chorismate biosynthesis; chorismate from D-erythrose 4-phosphate and phosphoenolpyruvate: step 6/7.</text>
</comment>
<dbReference type="GO" id="GO:0009073">
    <property type="term" value="P:aromatic amino acid family biosynthetic process"/>
    <property type="evidence" value="ECO:0007669"/>
    <property type="project" value="UniProtKB-KW"/>
</dbReference>
<accession>A0A1H3W9U9</accession>
<comment type="subcellular location">
    <subcellularLocation>
        <location evidence="7">Cytoplasm</location>
    </subcellularLocation>
</comment>
<evidence type="ECO:0000256" key="1">
    <source>
        <dbReference type="ARBA" id="ARBA00004811"/>
    </source>
</evidence>
<dbReference type="Gene3D" id="3.65.10.10">
    <property type="entry name" value="Enolpyruvate transferase domain"/>
    <property type="match status" value="2"/>
</dbReference>
<feature type="binding site" evidence="7">
    <location>
        <position position="102"/>
    </location>
    <ligand>
        <name>phosphoenolpyruvate</name>
        <dbReference type="ChEBI" id="CHEBI:58702"/>
    </ligand>
</feature>
<feature type="binding site" evidence="7">
    <location>
        <position position="29"/>
    </location>
    <ligand>
        <name>3-phosphoshikimate</name>
        <dbReference type="ChEBI" id="CHEBI:145989"/>
    </ligand>
</feature>
<dbReference type="GO" id="GO:0008652">
    <property type="term" value="P:amino acid biosynthetic process"/>
    <property type="evidence" value="ECO:0007669"/>
    <property type="project" value="UniProtKB-KW"/>
</dbReference>
<dbReference type="HAMAP" id="MF_00210">
    <property type="entry name" value="EPSP_synth"/>
    <property type="match status" value="1"/>
</dbReference>
<keyword evidence="7" id="KW-0963">Cytoplasm</keyword>
<dbReference type="EC" id="2.5.1.19" evidence="7"/>
<proteinExistence type="inferred from homology"/>
<dbReference type="InterPro" id="IPR001986">
    <property type="entry name" value="Enolpyruvate_Tfrase_dom"/>
</dbReference>
<dbReference type="PIRSF" id="PIRSF000505">
    <property type="entry name" value="EPSPS"/>
    <property type="match status" value="1"/>
</dbReference>
<dbReference type="EMBL" id="FNQY01000002">
    <property type="protein sequence ID" value="SDZ83194.1"/>
    <property type="molecule type" value="Genomic_DNA"/>
</dbReference>
<reference evidence="9 10" key="1">
    <citation type="submission" date="2016-10" db="EMBL/GenBank/DDBJ databases">
        <authorList>
            <person name="de Groot N.N."/>
        </authorList>
    </citation>
    <scope>NUCLEOTIDE SEQUENCE [LARGE SCALE GENOMIC DNA]</scope>
    <source>
        <strain evidence="9 10">Vu-144</strain>
    </source>
</reference>
<feature type="binding site" evidence="7">
    <location>
        <position position="173"/>
    </location>
    <ligand>
        <name>3-phosphoshikimate</name>
        <dbReference type="ChEBI" id="CHEBI:145989"/>
    </ligand>
</feature>
<comment type="catalytic activity">
    <reaction evidence="6">
        <text>3-phosphoshikimate + phosphoenolpyruvate = 5-O-(1-carboxyvinyl)-3-phosphoshikimate + phosphate</text>
        <dbReference type="Rhea" id="RHEA:21256"/>
        <dbReference type="ChEBI" id="CHEBI:43474"/>
        <dbReference type="ChEBI" id="CHEBI:57701"/>
        <dbReference type="ChEBI" id="CHEBI:58702"/>
        <dbReference type="ChEBI" id="CHEBI:145989"/>
        <dbReference type="EC" id="2.5.1.19"/>
    </reaction>
    <physiologicalReaction direction="left-to-right" evidence="6">
        <dbReference type="Rhea" id="RHEA:21257"/>
    </physiologicalReaction>
</comment>
<dbReference type="Proteomes" id="UP000199041">
    <property type="component" value="Unassembled WGS sequence"/>
</dbReference>
<dbReference type="InterPro" id="IPR006264">
    <property type="entry name" value="EPSP_synthase"/>
</dbReference>
<keyword evidence="5 7" id="KW-0057">Aromatic amino acid biosynthesis</keyword>
<feature type="binding site" evidence="7">
    <location>
        <position position="174"/>
    </location>
    <ligand>
        <name>3-phosphoshikimate</name>
        <dbReference type="ChEBI" id="CHEBI:145989"/>
    </ligand>
</feature>
<feature type="binding site" evidence="7">
    <location>
        <position position="352"/>
    </location>
    <ligand>
        <name>phosphoenolpyruvate</name>
        <dbReference type="ChEBI" id="CHEBI:58702"/>
    </ligand>
</feature>